<dbReference type="GO" id="GO:0030253">
    <property type="term" value="P:protein secretion by the type I secretion system"/>
    <property type="evidence" value="ECO:0007669"/>
    <property type="project" value="InterPro"/>
</dbReference>
<keyword evidence="7 9" id="KW-1133">Transmembrane helix</keyword>
<evidence type="ECO:0000256" key="3">
    <source>
        <dbReference type="ARBA" id="ARBA00022475"/>
    </source>
</evidence>
<keyword evidence="8 9" id="KW-0472">Membrane</keyword>
<dbReference type="KEGG" id="sbr:SY1_12340"/>
<dbReference type="GO" id="GO:0005886">
    <property type="term" value="C:plasma membrane"/>
    <property type="evidence" value="ECO:0007669"/>
    <property type="project" value="UniProtKB-SubCell"/>
</dbReference>
<name>A0AB94IXH3_9BACT</name>
<dbReference type="Pfam" id="PF03412">
    <property type="entry name" value="Peptidase_C39"/>
    <property type="match status" value="1"/>
</dbReference>
<organism evidence="13 14">
    <name type="scientific">Fretibacterium fastidiosum</name>
    <dbReference type="NCBI Taxonomy" id="651822"/>
    <lineage>
        <taxon>Bacteria</taxon>
        <taxon>Thermotogati</taxon>
        <taxon>Synergistota</taxon>
        <taxon>Synergistia</taxon>
        <taxon>Synergistales</taxon>
        <taxon>Aminobacteriaceae</taxon>
        <taxon>Fretibacterium</taxon>
    </lineage>
</organism>
<dbReference type="FunFam" id="3.40.50.300:FF:000299">
    <property type="entry name" value="ABC transporter ATP-binding protein/permease"/>
    <property type="match status" value="1"/>
</dbReference>
<evidence type="ECO:0000256" key="8">
    <source>
        <dbReference type="ARBA" id="ARBA00023136"/>
    </source>
</evidence>
<keyword evidence="5" id="KW-0547">Nucleotide-binding</keyword>
<dbReference type="PROSITE" id="PS50990">
    <property type="entry name" value="PEPTIDASE_C39"/>
    <property type="match status" value="1"/>
</dbReference>
<dbReference type="NCBIfam" id="TIGR01846">
    <property type="entry name" value="type_I_sec_HlyB"/>
    <property type="match status" value="1"/>
</dbReference>
<dbReference type="PROSITE" id="PS00211">
    <property type="entry name" value="ABC_TRANSPORTER_1"/>
    <property type="match status" value="1"/>
</dbReference>
<dbReference type="GO" id="GO:0008233">
    <property type="term" value="F:peptidase activity"/>
    <property type="evidence" value="ECO:0007669"/>
    <property type="project" value="InterPro"/>
</dbReference>
<evidence type="ECO:0000256" key="9">
    <source>
        <dbReference type="SAM" id="Phobius"/>
    </source>
</evidence>
<evidence type="ECO:0000256" key="4">
    <source>
        <dbReference type="ARBA" id="ARBA00022692"/>
    </source>
</evidence>
<dbReference type="InterPro" id="IPR003593">
    <property type="entry name" value="AAA+_ATPase"/>
</dbReference>
<reference evidence="14" key="1">
    <citation type="submission" date="2010-03" db="EMBL/GenBank/DDBJ databases">
        <title>The genome sequence of Synergistetes sp. SGP1.</title>
        <authorList>
            <consortium name="metaHIT consortium -- http://www.metahit.eu/"/>
            <person name="Pajon A."/>
            <person name="Turner K."/>
            <person name="Parkhill J."/>
            <person name="Wade W."/>
            <person name="Vartoukian S."/>
        </authorList>
    </citation>
    <scope>NUCLEOTIDE SEQUENCE [LARGE SCALE GENOMIC DNA]</scope>
    <source>
        <strain evidence="14">SGP1</strain>
    </source>
</reference>
<dbReference type="InterPro" id="IPR036640">
    <property type="entry name" value="ABC1_TM_sf"/>
</dbReference>
<evidence type="ECO:0000256" key="2">
    <source>
        <dbReference type="ARBA" id="ARBA00022448"/>
    </source>
</evidence>
<feature type="transmembrane region" description="Helical" evidence="9">
    <location>
        <begin position="285"/>
        <end position="310"/>
    </location>
</feature>
<proteinExistence type="predicted"/>
<keyword evidence="4 9" id="KW-0812">Transmembrane</keyword>
<dbReference type="Gene3D" id="1.20.1560.10">
    <property type="entry name" value="ABC transporter type 1, transmembrane domain"/>
    <property type="match status" value="1"/>
</dbReference>
<dbReference type="GO" id="GO:0140359">
    <property type="term" value="F:ABC-type transporter activity"/>
    <property type="evidence" value="ECO:0007669"/>
    <property type="project" value="InterPro"/>
</dbReference>
<feature type="transmembrane region" description="Helical" evidence="9">
    <location>
        <begin position="212"/>
        <end position="229"/>
    </location>
</feature>
<keyword evidence="2" id="KW-0813">Transport</keyword>
<evidence type="ECO:0000259" key="11">
    <source>
        <dbReference type="PROSITE" id="PS50929"/>
    </source>
</evidence>
<dbReference type="PANTHER" id="PTHR24221">
    <property type="entry name" value="ATP-BINDING CASSETTE SUB-FAMILY B"/>
    <property type="match status" value="1"/>
</dbReference>
<evidence type="ECO:0000256" key="1">
    <source>
        <dbReference type="ARBA" id="ARBA00004651"/>
    </source>
</evidence>
<comment type="subcellular location">
    <subcellularLocation>
        <location evidence="1">Cell membrane</location>
        <topology evidence="1">Multi-pass membrane protein</topology>
    </subcellularLocation>
</comment>
<dbReference type="Gene3D" id="3.40.50.300">
    <property type="entry name" value="P-loop containing nucleotide triphosphate hydrolases"/>
    <property type="match status" value="1"/>
</dbReference>
<dbReference type="InterPro" id="IPR027417">
    <property type="entry name" value="P-loop_NTPase"/>
</dbReference>
<dbReference type="InterPro" id="IPR011527">
    <property type="entry name" value="ABC1_TM_dom"/>
</dbReference>
<evidence type="ECO:0000259" key="10">
    <source>
        <dbReference type="PROSITE" id="PS50893"/>
    </source>
</evidence>
<dbReference type="GO" id="GO:0030256">
    <property type="term" value="C:type I protein secretion system complex"/>
    <property type="evidence" value="ECO:0007669"/>
    <property type="project" value="InterPro"/>
</dbReference>
<dbReference type="GO" id="GO:0034040">
    <property type="term" value="F:ATPase-coupled lipid transmembrane transporter activity"/>
    <property type="evidence" value="ECO:0007669"/>
    <property type="project" value="TreeGrafter"/>
</dbReference>
<feature type="transmembrane region" description="Helical" evidence="9">
    <location>
        <begin position="178"/>
        <end position="200"/>
    </location>
</feature>
<dbReference type="EMBL" id="FP929056">
    <property type="protein sequence ID" value="CBL28384.1"/>
    <property type="molecule type" value="Genomic_DNA"/>
</dbReference>
<evidence type="ECO:0000313" key="14">
    <source>
        <dbReference type="Proteomes" id="UP000008957"/>
    </source>
</evidence>
<dbReference type="SMART" id="SM00382">
    <property type="entry name" value="AAA"/>
    <property type="match status" value="1"/>
</dbReference>
<dbReference type="AlphaFoldDB" id="A0AB94IXH3"/>
<dbReference type="InterPro" id="IPR003439">
    <property type="entry name" value="ABC_transporter-like_ATP-bd"/>
</dbReference>
<gene>
    <name evidence="13" type="ORF">SY1_12340</name>
</gene>
<dbReference type="RefSeq" id="WP_015556531.1">
    <property type="nucleotide sequence ID" value="NC_021038.1"/>
</dbReference>
<dbReference type="GO" id="GO:0016887">
    <property type="term" value="F:ATP hydrolysis activity"/>
    <property type="evidence" value="ECO:0007669"/>
    <property type="project" value="InterPro"/>
</dbReference>
<feature type="domain" description="Peptidase C39" evidence="12">
    <location>
        <begin position="19"/>
        <end position="146"/>
    </location>
</feature>
<accession>A0AB94IXH3</accession>
<evidence type="ECO:0000256" key="7">
    <source>
        <dbReference type="ARBA" id="ARBA00022989"/>
    </source>
</evidence>
<sequence>MFDEVHDPTHRAGDPEEIKRENLRLFDDALLALAVAAQIAGLPADPEGLRRAFPASDAGALPLTLLRAARSLGLKAKRIETSLEKLDRMPQPTLLLLPDGQVFVLLAADFKKDKKRVMLLRPGEKQPFVWDCARLEEVWHGDAIPLVRRFSFAELGRKFGIGWFLPVILRFKRHLVEVFVGSFFLQTFGLITPLFSQVIIDKVLVHKGLSTLDVLVIGLFLINVFEMVLNVTRTYVFSHTTNRVDVILGAKLFKHLLALPLPYFEARTVGSTIARIRELETIRSFITGTALTVVLDLIFTIVFIAVMFFYSPTLTLISLAALPFFIALSAMATPAIRERLNRKFERNAENQSYLVEMVTGIQTVKSLAIEPQLNGRWEGMLANYVRASFRAGFLSSLAGGVAQLIQKTSTLAILWFGARMVMKGDFTVGQLIAFQMLSGRVTEPILRLATLWQDFQQVRVSIERLGEVLNFPAEPESTPGRSSLGRVRGRIEFDHVQFRYKMDGPPILDDVNLVIEPGTTVGIVGRSGSGKSTLTKLVQRFYVPVNGRVLVDGVDLAQVNPPWLRRQIGVVLQESFLFNRSIRDNIAVVDTAAPLDRIIAAAKLAGAHDFIMELPDAYDTLVSERGASLSGGQRQRIAIARTLMTNPRILIFDEATSALDYESERIIQHNLQDICRGRTVFIIAHRLSTVRMADVIIAMDRGRIVERGTHDELLGNADGLYSFLYRQQALLGDEGSWEGGRKTCSA</sequence>
<dbReference type="SUPFAM" id="SSF52540">
    <property type="entry name" value="P-loop containing nucleoside triphosphate hydrolases"/>
    <property type="match status" value="1"/>
</dbReference>
<protein>
    <submittedName>
        <fullName evidence="13">Type I secretion system ABC transporter, HlyB family</fullName>
    </submittedName>
</protein>
<evidence type="ECO:0000313" key="13">
    <source>
        <dbReference type="EMBL" id="CBL28384.1"/>
    </source>
</evidence>
<feature type="domain" description="ABC transmembrane type-1" evidence="11">
    <location>
        <begin position="178"/>
        <end position="457"/>
    </location>
</feature>
<dbReference type="GO" id="GO:0005524">
    <property type="term" value="F:ATP binding"/>
    <property type="evidence" value="ECO:0007669"/>
    <property type="project" value="UniProtKB-KW"/>
</dbReference>
<evidence type="ECO:0000259" key="12">
    <source>
        <dbReference type="PROSITE" id="PS50990"/>
    </source>
</evidence>
<evidence type="ECO:0000256" key="5">
    <source>
        <dbReference type="ARBA" id="ARBA00022741"/>
    </source>
</evidence>
<dbReference type="PROSITE" id="PS50893">
    <property type="entry name" value="ABC_TRANSPORTER_2"/>
    <property type="match status" value="1"/>
</dbReference>
<dbReference type="SUPFAM" id="SSF90123">
    <property type="entry name" value="ABC transporter transmembrane region"/>
    <property type="match status" value="1"/>
</dbReference>
<dbReference type="Gene3D" id="3.90.70.10">
    <property type="entry name" value="Cysteine proteinases"/>
    <property type="match status" value="1"/>
</dbReference>
<dbReference type="PROSITE" id="PS50929">
    <property type="entry name" value="ABC_TM1F"/>
    <property type="match status" value="1"/>
</dbReference>
<feature type="transmembrane region" description="Helical" evidence="9">
    <location>
        <begin position="316"/>
        <end position="336"/>
    </location>
</feature>
<dbReference type="InterPro" id="IPR017871">
    <property type="entry name" value="ABC_transporter-like_CS"/>
</dbReference>
<dbReference type="InterPro" id="IPR010132">
    <property type="entry name" value="ATPase_T1SS_HlyB"/>
</dbReference>
<dbReference type="Pfam" id="PF00005">
    <property type="entry name" value="ABC_tran"/>
    <property type="match status" value="1"/>
</dbReference>
<keyword evidence="3" id="KW-1003">Cell membrane</keyword>
<dbReference type="GO" id="GO:0006508">
    <property type="term" value="P:proteolysis"/>
    <property type="evidence" value="ECO:0007669"/>
    <property type="project" value="InterPro"/>
</dbReference>
<dbReference type="CDD" id="cd18588">
    <property type="entry name" value="ABC_6TM_CyaB_HlyB_like"/>
    <property type="match status" value="1"/>
</dbReference>
<keyword evidence="14" id="KW-1185">Reference proteome</keyword>
<reference evidence="13 14" key="2">
    <citation type="submission" date="2010-03" db="EMBL/GenBank/DDBJ databases">
        <authorList>
            <person name="Pajon A."/>
        </authorList>
    </citation>
    <scope>NUCLEOTIDE SEQUENCE [LARGE SCALE GENOMIC DNA]</scope>
    <source>
        <strain evidence="13 14">SGP1</strain>
    </source>
</reference>
<dbReference type="Pfam" id="PF00664">
    <property type="entry name" value="ABC_membrane"/>
    <property type="match status" value="1"/>
</dbReference>
<feature type="domain" description="ABC transporter" evidence="10">
    <location>
        <begin position="491"/>
        <end position="726"/>
    </location>
</feature>
<dbReference type="InterPro" id="IPR005074">
    <property type="entry name" value="Peptidase_C39"/>
</dbReference>
<evidence type="ECO:0000256" key="6">
    <source>
        <dbReference type="ARBA" id="ARBA00022840"/>
    </source>
</evidence>
<dbReference type="Proteomes" id="UP000008957">
    <property type="component" value="Chromosome"/>
</dbReference>
<dbReference type="PANTHER" id="PTHR24221:SF647">
    <property type="entry name" value="BLL6336 PROTEIN"/>
    <property type="match status" value="1"/>
</dbReference>
<dbReference type="InterPro" id="IPR039421">
    <property type="entry name" value="Type_1_exporter"/>
</dbReference>
<keyword evidence="6" id="KW-0067">ATP-binding</keyword>